<organism evidence="3 4">
    <name type="scientific">Calycina marina</name>
    <dbReference type="NCBI Taxonomy" id="1763456"/>
    <lineage>
        <taxon>Eukaryota</taxon>
        <taxon>Fungi</taxon>
        <taxon>Dikarya</taxon>
        <taxon>Ascomycota</taxon>
        <taxon>Pezizomycotina</taxon>
        <taxon>Leotiomycetes</taxon>
        <taxon>Helotiales</taxon>
        <taxon>Pezizellaceae</taxon>
        <taxon>Calycina</taxon>
    </lineage>
</organism>
<dbReference type="OrthoDB" id="426386at2759"/>
<evidence type="ECO:0000313" key="3">
    <source>
        <dbReference type="EMBL" id="KAG9241726.1"/>
    </source>
</evidence>
<dbReference type="GO" id="GO:0010257">
    <property type="term" value="P:NADH dehydrogenase complex assembly"/>
    <property type="evidence" value="ECO:0007669"/>
    <property type="project" value="TreeGrafter"/>
</dbReference>
<comment type="caution">
    <text evidence="3">The sequence shown here is derived from an EMBL/GenBank/DDBJ whole genome shotgun (WGS) entry which is preliminary data.</text>
</comment>
<dbReference type="InterPro" id="IPR013857">
    <property type="entry name" value="NADH-UbQ_OxRdtase-assoc_prot30"/>
</dbReference>
<feature type="domain" description="NADH:ubiquinone oxidoreductase intermediate-associated protein 30" evidence="2">
    <location>
        <begin position="19"/>
        <end position="183"/>
    </location>
</feature>
<accession>A0A9P8CDX0</accession>
<evidence type="ECO:0000259" key="2">
    <source>
        <dbReference type="Pfam" id="PF08547"/>
    </source>
</evidence>
<dbReference type="EMBL" id="MU254165">
    <property type="protein sequence ID" value="KAG9241726.1"/>
    <property type="molecule type" value="Genomic_DNA"/>
</dbReference>
<dbReference type="InterPro" id="IPR039131">
    <property type="entry name" value="NDUFAF1"/>
</dbReference>
<gene>
    <name evidence="3" type="ORF">BJ878DRAFT_482672</name>
</gene>
<dbReference type="AlphaFoldDB" id="A0A9P8CDX0"/>
<dbReference type="InterPro" id="IPR008979">
    <property type="entry name" value="Galactose-bd-like_sf"/>
</dbReference>
<proteinExistence type="inferred from homology"/>
<evidence type="ECO:0000256" key="1">
    <source>
        <dbReference type="ARBA" id="ARBA00007884"/>
    </source>
</evidence>
<name>A0A9P8CDX0_9HELO</name>
<sequence>MAKASSELIYLFGGDSPWQSRDWTSSDDRVRGGASKSHLTCLPFSSVAVFHGHLDTKTLGGAGFASQRTTSENRLWDISHYDGLELDIKETDGKRYTFILKDRLLPKSPNGREQSTVSWEYDFQYPEADEAKKVFIAWKDLKPTYRGREKQDAEPLDLKRVRRVSLMMRSFFGSQEGDFSLSITSIAATKISAGSSSWSPYRHDPDALEEKDVTWNKGERRQSFMAQGRAWFAWLCDIVY</sequence>
<dbReference type="PANTHER" id="PTHR13194:SF19">
    <property type="entry name" value="NAD(P)-BINDING ROSSMANN-FOLD SUPERFAMILY PROTEIN"/>
    <property type="match status" value="1"/>
</dbReference>
<keyword evidence="4" id="KW-1185">Reference proteome</keyword>
<reference evidence="3" key="1">
    <citation type="journal article" date="2021" name="IMA Fungus">
        <title>Genomic characterization of three marine fungi, including Emericellopsis atlantica sp. nov. with signatures of a generalist lifestyle and marine biomass degradation.</title>
        <authorList>
            <person name="Hagestad O.C."/>
            <person name="Hou L."/>
            <person name="Andersen J.H."/>
            <person name="Hansen E.H."/>
            <person name="Altermark B."/>
            <person name="Li C."/>
            <person name="Kuhnert E."/>
            <person name="Cox R.J."/>
            <person name="Crous P.W."/>
            <person name="Spatafora J.W."/>
            <person name="Lail K."/>
            <person name="Amirebrahimi M."/>
            <person name="Lipzen A."/>
            <person name="Pangilinan J."/>
            <person name="Andreopoulos W."/>
            <person name="Hayes R.D."/>
            <person name="Ng V."/>
            <person name="Grigoriev I.V."/>
            <person name="Jackson S.A."/>
            <person name="Sutton T.D.S."/>
            <person name="Dobson A.D.W."/>
            <person name="Rama T."/>
        </authorList>
    </citation>
    <scope>NUCLEOTIDE SEQUENCE</scope>
    <source>
        <strain evidence="3">TRa3180A</strain>
    </source>
</reference>
<dbReference type="SUPFAM" id="SSF49785">
    <property type="entry name" value="Galactose-binding domain-like"/>
    <property type="match status" value="1"/>
</dbReference>
<protein>
    <submittedName>
        <fullName evidence="3">CIA30 family protein-like protein</fullName>
    </submittedName>
</protein>
<evidence type="ECO:0000313" key="4">
    <source>
        <dbReference type="Proteomes" id="UP000887226"/>
    </source>
</evidence>
<dbReference type="PANTHER" id="PTHR13194">
    <property type="entry name" value="COMPLEX I INTERMEDIATE-ASSOCIATED PROTEIN 30"/>
    <property type="match status" value="1"/>
</dbReference>
<comment type="similarity">
    <text evidence="1">Belongs to the CIA30 family.</text>
</comment>
<dbReference type="Pfam" id="PF08547">
    <property type="entry name" value="CIA30"/>
    <property type="match status" value="1"/>
</dbReference>
<dbReference type="GO" id="GO:0051082">
    <property type="term" value="F:unfolded protein binding"/>
    <property type="evidence" value="ECO:0007669"/>
    <property type="project" value="TreeGrafter"/>
</dbReference>
<dbReference type="Proteomes" id="UP000887226">
    <property type="component" value="Unassembled WGS sequence"/>
</dbReference>